<proteinExistence type="predicted"/>
<evidence type="ECO:0000313" key="1">
    <source>
        <dbReference type="EMBL" id="KNB74248.1"/>
    </source>
</evidence>
<protein>
    <submittedName>
        <fullName evidence="1">Uncharacterized protein</fullName>
    </submittedName>
</protein>
<dbReference type="Proteomes" id="UP000036834">
    <property type="component" value="Unassembled WGS sequence"/>
</dbReference>
<dbReference type="RefSeq" id="WP_049736999.1">
    <property type="nucleotide sequence ID" value="NZ_JARMFB010000042.1"/>
</dbReference>
<reference evidence="2" key="1">
    <citation type="submission" date="2015-07" db="EMBL/GenBank/DDBJ databases">
        <title>Genome sequencing project for genomic taxonomy and phylogenomics of Bacillus-like bacteria.</title>
        <authorList>
            <person name="Liu B."/>
            <person name="Wang J."/>
            <person name="Zhu Y."/>
            <person name="Liu G."/>
            <person name="Chen Q."/>
            <person name="Chen Z."/>
            <person name="Lan J."/>
            <person name="Che J."/>
            <person name="Ge C."/>
            <person name="Shi H."/>
            <person name="Pan Z."/>
            <person name="Liu X."/>
        </authorList>
    </citation>
    <scope>NUCLEOTIDE SEQUENCE [LARGE SCALE GENOMIC DNA]</scope>
    <source>
        <strain evidence="2">DSM 9887</strain>
    </source>
</reference>
<dbReference type="PATRIC" id="fig|54915.3.peg.132"/>
<evidence type="ECO:0000313" key="2">
    <source>
        <dbReference type="Proteomes" id="UP000036834"/>
    </source>
</evidence>
<dbReference type="AlphaFoldDB" id="A0A0K9YZU1"/>
<name>A0A0K9YZU1_9BACL</name>
<comment type="caution">
    <text evidence="1">The sequence shown here is derived from an EMBL/GenBank/DDBJ whole genome shotgun (WGS) entry which is preliminary data.</text>
</comment>
<accession>A0A0K9YZU1</accession>
<gene>
    <name evidence="1" type="ORF">ADS79_03205</name>
</gene>
<dbReference type="EMBL" id="LGIQ01000003">
    <property type="protein sequence ID" value="KNB74248.1"/>
    <property type="molecule type" value="Genomic_DNA"/>
</dbReference>
<sequence length="213" mass="23151">MLRRLQVISHKNADAMFKAGSAMKRGRLVQKDHATKSAVLPSSTDELYFVTKDNYPIGLMSLEGELSDYDPRFEAISANEPVILEKPLSGERYGTTEYVSTGLVAGDYLIVEVAAGDDQGKLKKNDTATKFKFAPTVPRSNIASRSSSGTSYTSGETTLIIKLESSRFGSAPFSPISLAQASITEEISVSSTFKFTLRSTFDAHSNTLPFSDI</sequence>
<organism evidence="1 2">
    <name type="scientific">Brevibacillus reuszeri</name>
    <dbReference type="NCBI Taxonomy" id="54915"/>
    <lineage>
        <taxon>Bacteria</taxon>
        <taxon>Bacillati</taxon>
        <taxon>Bacillota</taxon>
        <taxon>Bacilli</taxon>
        <taxon>Bacillales</taxon>
        <taxon>Paenibacillaceae</taxon>
        <taxon>Brevibacillus</taxon>
    </lineage>
</organism>